<name>A0A9P4J3A9_9PEZI</name>
<organism evidence="1 2">
    <name type="scientific">Myriangium duriaei CBS 260.36</name>
    <dbReference type="NCBI Taxonomy" id="1168546"/>
    <lineage>
        <taxon>Eukaryota</taxon>
        <taxon>Fungi</taxon>
        <taxon>Dikarya</taxon>
        <taxon>Ascomycota</taxon>
        <taxon>Pezizomycotina</taxon>
        <taxon>Dothideomycetes</taxon>
        <taxon>Dothideomycetidae</taxon>
        <taxon>Myriangiales</taxon>
        <taxon>Myriangiaceae</taxon>
        <taxon>Myriangium</taxon>
    </lineage>
</organism>
<evidence type="ECO:0000313" key="1">
    <source>
        <dbReference type="EMBL" id="KAF2154673.1"/>
    </source>
</evidence>
<protein>
    <submittedName>
        <fullName evidence="1">Uncharacterized protein</fullName>
    </submittedName>
</protein>
<keyword evidence="2" id="KW-1185">Reference proteome</keyword>
<comment type="caution">
    <text evidence="1">The sequence shown here is derived from an EMBL/GenBank/DDBJ whole genome shotgun (WGS) entry which is preliminary data.</text>
</comment>
<proteinExistence type="predicted"/>
<evidence type="ECO:0000313" key="2">
    <source>
        <dbReference type="Proteomes" id="UP000799439"/>
    </source>
</evidence>
<dbReference type="AlphaFoldDB" id="A0A9P4J3A9"/>
<sequence>MASLRTSWYWLKDTLLPTQLRSAERVRLDVGIYRFRLKRFIKPFSACLDPSVPVKLHQLNHYLTRAHDEMYLLHKRGIAENSHEIRRISLECLERMSSTLAEMIPDIEHTIAASPAAEYGARQARALYGLKEDKDSIDSLPQSRLCFRNMSLVQLLDDLRKGVYAGIQRGIGITFLVCTPQALPNSEQTIKVATLLCLLQRLLRSVHGHKVAQEWAITKTSNVLPDALNHHHVSISPMLLAQRRIRAHQDVQRPPGSSASRQV</sequence>
<gene>
    <name evidence="1" type="ORF">K461DRAFT_311095</name>
</gene>
<accession>A0A9P4J3A9</accession>
<reference evidence="1" key="1">
    <citation type="journal article" date="2020" name="Stud. Mycol.">
        <title>101 Dothideomycetes genomes: a test case for predicting lifestyles and emergence of pathogens.</title>
        <authorList>
            <person name="Haridas S."/>
            <person name="Albert R."/>
            <person name="Binder M."/>
            <person name="Bloem J."/>
            <person name="Labutti K."/>
            <person name="Salamov A."/>
            <person name="Andreopoulos B."/>
            <person name="Baker S."/>
            <person name="Barry K."/>
            <person name="Bills G."/>
            <person name="Bluhm B."/>
            <person name="Cannon C."/>
            <person name="Castanera R."/>
            <person name="Culley D."/>
            <person name="Daum C."/>
            <person name="Ezra D."/>
            <person name="Gonzalez J."/>
            <person name="Henrissat B."/>
            <person name="Kuo A."/>
            <person name="Liang C."/>
            <person name="Lipzen A."/>
            <person name="Lutzoni F."/>
            <person name="Magnuson J."/>
            <person name="Mondo S."/>
            <person name="Nolan M."/>
            <person name="Ohm R."/>
            <person name="Pangilinan J."/>
            <person name="Park H.-J."/>
            <person name="Ramirez L."/>
            <person name="Alfaro M."/>
            <person name="Sun H."/>
            <person name="Tritt A."/>
            <person name="Yoshinaga Y."/>
            <person name="Zwiers L.-H."/>
            <person name="Turgeon B."/>
            <person name="Goodwin S."/>
            <person name="Spatafora J."/>
            <person name="Crous P."/>
            <person name="Grigoriev I."/>
        </authorList>
    </citation>
    <scope>NUCLEOTIDE SEQUENCE</scope>
    <source>
        <strain evidence="1">CBS 260.36</strain>
    </source>
</reference>
<dbReference type="Proteomes" id="UP000799439">
    <property type="component" value="Unassembled WGS sequence"/>
</dbReference>
<dbReference type="EMBL" id="ML996083">
    <property type="protein sequence ID" value="KAF2154673.1"/>
    <property type="molecule type" value="Genomic_DNA"/>
</dbReference>